<dbReference type="EMBL" id="HBGJ01040488">
    <property type="protein sequence ID" value="CAD9267124.1"/>
    <property type="molecule type" value="Transcribed_RNA"/>
</dbReference>
<evidence type="ECO:0000256" key="5">
    <source>
        <dbReference type="ARBA" id="ARBA00023049"/>
    </source>
</evidence>
<sequence length="239" mass="25998">MGAEYHCYASDITCSYPVSGRFSPRQRFVYQAVLDAQVAVITAMRPGVAWTDMHRLAERTVLRHLVAEGLLVGDVEEMLELRVGAVFIPCGLGHLIGLDTHDVGGYLAGFPERIQQPGLKSLRTARALEEGMCLTVEPGLYFVDCLLDRAMAEGSEMARFFVPEEIAPYRGFGGVRLEDVVVVTADGVVNYTLCPRTVEEVEDVMAGGAWPPAADALPQLQRAWGKLSDDGKGIVDVAL</sequence>
<accession>A0A7S1UG11</accession>
<dbReference type="InterPro" id="IPR052433">
    <property type="entry name" value="X-Pro_dipept-like"/>
</dbReference>
<evidence type="ECO:0000313" key="8">
    <source>
        <dbReference type="EMBL" id="CAD9267124.1"/>
    </source>
</evidence>
<keyword evidence="3" id="KW-0479">Metal-binding</keyword>
<reference evidence="8" key="1">
    <citation type="submission" date="2021-01" db="EMBL/GenBank/DDBJ databases">
        <authorList>
            <person name="Corre E."/>
            <person name="Pelletier E."/>
            <person name="Niang G."/>
            <person name="Scheremetjew M."/>
            <person name="Finn R."/>
            <person name="Kale V."/>
            <person name="Holt S."/>
            <person name="Cochrane G."/>
            <person name="Meng A."/>
            <person name="Brown T."/>
            <person name="Cohen L."/>
        </authorList>
    </citation>
    <scope>NUCLEOTIDE SEQUENCE</scope>
    <source>
        <strain evidence="8">CCMP2877</strain>
    </source>
</reference>
<keyword evidence="4" id="KW-0378">Hydrolase</keyword>
<evidence type="ECO:0000256" key="1">
    <source>
        <dbReference type="ARBA" id="ARBA00001936"/>
    </source>
</evidence>
<dbReference type="PANTHER" id="PTHR48480">
    <property type="match status" value="1"/>
</dbReference>
<evidence type="ECO:0000256" key="3">
    <source>
        <dbReference type="ARBA" id="ARBA00022723"/>
    </source>
</evidence>
<dbReference type="GO" id="GO:0008237">
    <property type="term" value="F:metallopeptidase activity"/>
    <property type="evidence" value="ECO:0007669"/>
    <property type="project" value="UniProtKB-KW"/>
</dbReference>
<dbReference type="InterPro" id="IPR000994">
    <property type="entry name" value="Pept_M24"/>
</dbReference>
<dbReference type="GO" id="GO:0006508">
    <property type="term" value="P:proteolysis"/>
    <property type="evidence" value="ECO:0007669"/>
    <property type="project" value="UniProtKB-KW"/>
</dbReference>
<comment type="cofactor">
    <cofactor evidence="1">
        <name>Mn(2+)</name>
        <dbReference type="ChEBI" id="CHEBI:29035"/>
    </cofactor>
</comment>
<evidence type="ECO:0000256" key="2">
    <source>
        <dbReference type="ARBA" id="ARBA00022670"/>
    </source>
</evidence>
<keyword evidence="6" id="KW-0464">Manganese</keyword>
<dbReference type="InterPro" id="IPR036005">
    <property type="entry name" value="Creatinase/aminopeptidase-like"/>
</dbReference>
<protein>
    <recommendedName>
        <fullName evidence="7">Peptidase M24 domain-containing protein</fullName>
    </recommendedName>
</protein>
<dbReference type="Gene3D" id="3.90.230.10">
    <property type="entry name" value="Creatinase/methionine aminopeptidase superfamily"/>
    <property type="match status" value="1"/>
</dbReference>
<dbReference type="SUPFAM" id="SSF55920">
    <property type="entry name" value="Creatinase/aminopeptidase"/>
    <property type="match status" value="1"/>
</dbReference>
<feature type="domain" description="Peptidase M24" evidence="7">
    <location>
        <begin position="1"/>
        <end position="185"/>
    </location>
</feature>
<name>A0A7S1UG11_9STRA</name>
<organism evidence="8">
    <name type="scientific">Phaeomonas parva</name>
    <dbReference type="NCBI Taxonomy" id="124430"/>
    <lineage>
        <taxon>Eukaryota</taxon>
        <taxon>Sar</taxon>
        <taxon>Stramenopiles</taxon>
        <taxon>Ochrophyta</taxon>
        <taxon>Pinguiophyceae</taxon>
        <taxon>Pinguiochrysidales</taxon>
        <taxon>Pinguiochrysidaceae</taxon>
        <taxon>Phaeomonas</taxon>
    </lineage>
</organism>
<evidence type="ECO:0000256" key="4">
    <source>
        <dbReference type="ARBA" id="ARBA00022801"/>
    </source>
</evidence>
<dbReference type="Pfam" id="PF00557">
    <property type="entry name" value="Peptidase_M24"/>
    <property type="match status" value="1"/>
</dbReference>
<keyword evidence="2" id="KW-0645">Protease</keyword>
<evidence type="ECO:0000259" key="7">
    <source>
        <dbReference type="Pfam" id="PF00557"/>
    </source>
</evidence>
<dbReference type="AlphaFoldDB" id="A0A7S1UG11"/>
<dbReference type="PANTHER" id="PTHR48480:SF2">
    <property type="entry name" value="PEPTIDASE D"/>
    <property type="match status" value="1"/>
</dbReference>
<gene>
    <name evidence="8" type="ORF">PPAR1163_LOCUS25550</name>
</gene>
<dbReference type="GO" id="GO:0046872">
    <property type="term" value="F:metal ion binding"/>
    <property type="evidence" value="ECO:0007669"/>
    <property type="project" value="UniProtKB-KW"/>
</dbReference>
<keyword evidence="5" id="KW-0482">Metalloprotease</keyword>
<proteinExistence type="predicted"/>
<evidence type="ECO:0000256" key="6">
    <source>
        <dbReference type="ARBA" id="ARBA00023211"/>
    </source>
</evidence>